<organism evidence="2 3">
    <name type="scientific">Methylopila turkensis</name>
    <dbReference type="NCBI Taxonomy" id="1437816"/>
    <lineage>
        <taxon>Bacteria</taxon>
        <taxon>Pseudomonadati</taxon>
        <taxon>Pseudomonadota</taxon>
        <taxon>Alphaproteobacteria</taxon>
        <taxon>Hyphomicrobiales</taxon>
        <taxon>Methylopilaceae</taxon>
        <taxon>Methylopila</taxon>
    </lineage>
</organism>
<dbReference type="RefSeq" id="WP_271200424.1">
    <property type="nucleotide sequence ID" value="NZ_BSFL01000002.1"/>
</dbReference>
<comment type="caution">
    <text evidence="2">The sequence shown here is derived from an EMBL/GenBank/DDBJ whole genome shotgun (WGS) entry which is preliminary data.</text>
</comment>
<keyword evidence="3" id="KW-1185">Reference proteome</keyword>
<dbReference type="AlphaFoldDB" id="A0A9W6JMR3"/>
<accession>A0A9W6JMR3</accession>
<feature type="compositionally biased region" description="Basic and acidic residues" evidence="1">
    <location>
        <begin position="33"/>
        <end position="64"/>
    </location>
</feature>
<dbReference type="Proteomes" id="UP001143309">
    <property type="component" value="Unassembled WGS sequence"/>
</dbReference>
<evidence type="ECO:0008006" key="4">
    <source>
        <dbReference type="Google" id="ProtNLM"/>
    </source>
</evidence>
<evidence type="ECO:0000313" key="2">
    <source>
        <dbReference type="EMBL" id="GLK79942.1"/>
    </source>
</evidence>
<evidence type="ECO:0000256" key="1">
    <source>
        <dbReference type="SAM" id="MobiDB-lite"/>
    </source>
</evidence>
<reference evidence="2" key="1">
    <citation type="journal article" date="2014" name="Int. J. Syst. Evol. Microbiol.">
        <title>Complete genome sequence of Corynebacterium casei LMG S-19264T (=DSM 44701T), isolated from a smear-ripened cheese.</title>
        <authorList>
            <consortium name="US DOE Joint Genome Institute (JGI-PGF)"/>
            <person name="Walter F."/>
            <person name="Albersmeier A."/>
            <person name="Kalinowski J."/>
            <person name="Ruckert C."/>
        </authorList>
    </citation>
    <scope>NUCLEOTIDE SEQUENCE</scope>
    <source>
        <strain evidence="2">VKM B-2748</strain>
    </source>
</reference>
<dbReference type="EMBL" id="BSFL01000002">
    <property type="protein sequence ID" value="GLK79942.1"/>
    <property type="molecule type" value="Genomic_DNA"/>
</dbReference>
<gene>
    <name evidence="2" type="ORF">GCM10008174_16830</name>
</gene>
<proteinExistence type="predicted"/>
<protein>
    <recommendedName>
        <fullName evidence="4">DUF4169 domain-containing protein</fullName>
    </recommendedName>
</protein>
<reference evidence="2" key="2">
    <citation type="submission" date="2023-01" db="EMBL/GenBank/DDBJ databases">
        <authorList>
            <person name="Sun Q."/>
            <person name="Evtushenko L."/>
        </authorList>
    </citation>
    <scope>NUCLEOTIDE SEQUENCE</scope>
    <source>
        <strain evidence="2">VKM B-2748</strain>
    </source>
</reference>
<feature type="region of interest" description="Disordered" evidence="1">
    <location>
        <begin position="1"/>
        <end position="64"/>
    </location>
</feature>
<sequence length="64" mass="7218">MADIVNLRQARKQRKRDEKEAGASQNRIRFGRSKGEKAAETARREQAARLLDGHRRENGGDADA</sequence>
<evidence type="ECO:0000313" key="3">
    <source>
        <dbReference type="Proteomes" id="UP001143309"/>
    </source>
</evidence>
<dbReference type="InterPro" id="IPR025227">
    <property type="entry name" value="DUF4169"/>
</dbReference>
<dbReference type="Pfam" id="PF13770">
    <property type="entry name" value="DUF4169"/>
    <property type="match status" value="1"/>
</dbReference>
<name>A0A9W6JMR3_9HYPH</name>